<dbReference type="Gene3D" id="1.10.940.10">
    <property type="entry name" value="NusB-like"/>
    <property type="match status" value="1"/>
</dbReference>
<dbReference type="InterPro" id="IPR035926">
    <property type="entry name" value="NusB-like_sf"/>
</dbReference>
<gene>
    <name evidence="7" type="ORF">EVA99_02460</name>
</gene>
<evidence type="ECO:0000256" key="3">
    <source>
        <dbReference type="ARBA" id="ARBA00022884"/>
    </source>
</evidence>
<dbReference type="GO" id="GO:0031564">
    <property type="term" value="P:transcription antitermination"/>
    <property type="evidence" value="ECO:0007669"/>
    <property type="project" value="UniProtKB-KW"/>
</dbReference>
<dbReference type="GO" id="GO:0003723">
    <property type="term" value="F:RNA binding"/>
    <property type="evidence" value="ECO:0007669"/>
    <property type="project" value="UniProtKB-KW"/>
</dbReference>
<dbReference type="InterPro" id="IPR006027">
    <property type="entry name" value="NusB_RsmB_TIM44"/>
</dbReference>
<dbReference type="GO" id="GO:0006353">
    <property type="term" value="P:DNA-templated transcription termination"/>
    <property type="evidence" value="ECO:0007669"/>
    <property type="project" value="InterPro"/>
</dbReference>
<dbReference type="Proteomes" id="UP000320146">
    <property type="component" value="Unassembled WGS sequence"/>
</dbReference>
<keyword evidence="2" id="KW-0889">Transcription antitermination</keyword>
<keyword evidence="3" id="KW-0694">RNA-binding</keyword>
<dbReference type="Pfam" id="PF01029">
    <property type="entry name" value="NusB"/>
    <property type="match status" value="1"/>
</dbReference>
<dbReference type="PANTHER" id="PTHR11078">
    <property type="entry name" value="N UTILIZATION SUBSTANCE PROTEIN B-RELATED"/>
    <property type="match status" value="1"/>
</dbReference>
<dbReference type="InterPro" id="IPR011605">
    <property type="entry name" value="NusB_fam"/>
</dbReference>
<proteinExistence type="inferred from homology"/>
<protein>
    <recommendedName>
        <fullName evidence="6">NusB/RsmB/TIM44 domain-containing protein</fullName>
    </recommendedName>
</protein>
<organism evidence="7 8">
    <name type="scientific">SAR86 cluster bacterium</name>
    <dbReference type="NCBI Taxonomy" id="2030880"/>
    <lineage>
        <taxon>Bacteria</taxon>
        <taxon>Pseudomonadati</taxon>
        <taxon>Pseudomonadota</taxon>
        <taxon>Gammaproteobacteria</taxon>
        <taxon>SAR86 cluster</taxon>
    </lineage>
</organism>
<sequence>MKNLSQYKEKVNARELLVQALYEYSFGHNNAKSIEDSFRKDFRKTKIDYILFRNIFGHITKSTSDQKKIISEIAEVEMFGIKTIEVMEMNILLIIQAEFELEGTPREILIDEGVRLSKKFCSSNSYKFINATLEKILKS</sequence>
<dbReference type="SUPFAM" id="SSF48013">
    <property type="entry name" value="NusB-like"/>
    <property type="match status" value="1"/>
</dbReference>
<reference evidence="7 8" key="1">
    <citation type="submission" date="2019-02" db="EMBL/GenBank/DDBJ databases">
        <title>Prokaryotic population dynamics and viral predation in marine succession experiment using metagenomics: the confinement effect.</title>
        <authorList>
            <person name="Haro-Moreno J.M."/>
            <person name="Rodriguez-Valera F."/>
            <person name="Lopez-Perez M."/>
        </authorList>
    </citation>
    <scope>NUCLEOTIDE SEQUENCE [LARGE SCALE GENOMIC DNA]</scope>
    <source>
        <strain evidence="7">MED-G166</strain>
    </source>
</reference>
<evidence type="ECO:0000256" key="4">
    <source>
        <dbReference type="ARBA" id="ARBA00023015"/>
    </source>
</evidence>
<evidence type="ECO:0000256" key="5">
    <source>
        <dbReference type="ARBA" id="ARBA00023163"/>
    </source>
</evidence>
<dbReference type="AlphaFoldDB" id="A0A520MS46"/>
<evidence type="ECO:0000256" key="1">
    <source>
        <dbReference type="ARBA" id="ARBA00005952"/>
    </source>
</evidence>
<dbReference type="EMBL" id="SHBL01000016">
    <property type="protein sequence ID" value="RZO24029.1"/>
    <property type="molecule type" value="Genomic_DNA"/>
</dbReference>
<dbReference type="PANTHER" id="PTHR11078:SF3">
    <property type="entry name" value="ANTITERMINATION NUSB DOMAIN-CONTAINING PROTEIN"/>
    <property type="match status" value="1"/>
</dbReference>
<keyword evidence="4" id="KW-0805">Transcription regulation</keyword>
<name>A0A520MS46_9GAMM</name>
<evidence type="ECO:0000313" key="7">
    <source>
        <dbReference type="EMBL" id="RZO24029.1"/>
    </source>
</evidence>
<evidence type="ECO:0000256" key="2">
    <source>
        <dbReference type="ARBA" id="ARBA00022814"/>
    </source>
</evidence>
<feature type="domain" description="NusB/RsmB/TIM44" evidence="6">
    <location>
        <begin position="12"/>
        <end position="138"/>
    </location>
</feature>
<evidence type="ECO:0000259" key="6">
    <source>
        <dbReference type="Pfam" id="PF01029"/>
    </source>
</evidence>
<keyword evidence="5" id="KW-0804">Transcription</keyword>
<comment type="similarity">
    <text evidence="1">Belongs to the NusB family.</text>
</comment>
<accession>A0A520MS46</accession>
<dbReference type="GO" id="GO:0005829">
    <property type="term" value="C:cytosol"/>
    <property type="evidence" value="ECO:0007669"/>
    <property type="project" value="TreeGrafter"/>
</dbReference>
<comment type="caution">
    <text evidence="7">The sequence shown here is derived from an EMBL/GenBank/DDBJ whole genome shotgun (WGS) entry which is preliminary data.</text>
</comment>
<evidence type="ECO:0000313" key="8">
    <source>
        <dbReference type="Proteomes" id="UP000320146"/>
    </source>
</evidence>